<evidence type="ECO:0000256" key="3">
    <source>
        <dbReference type="ARBA" id="ARBA00038069"/>
    </source>
</evidence>
<reference evidence="7" key="2">
    <citation type="submission" date="2014-06" db="EMBL/GenBank/DDBJ databases">
        <title>The complete genome of Blastobotrys (Arxula) adeninivorans LS3 - a yeast of biotechnological interest.</title>
        <authorList>
            <person name="Kunze G."/>
            <person name="Gaillardin C."/>
            <person name="Czernicka M."/>
            <person name="Durrens P."/>
            <person name="Martin T."/>
            <person name="Boer E."/>
            <person name="Gabaldon T."/>
            <person name="Cruz J."/>
            <person name="Talla E."/>
            <person name="Marck C."/>
            <person name="Goffeau A."/>
            <person name="Barbe V."/>
            <person name="Baret P."/>
            <person name="Baronian K."/>
            <person name="Beier S."/>
            <person name="Bleykasten C."/>
            <person name="Bode R."/>
            <person name="Casaregola S."/>
            <person name="Despons L."/>
            <person name="Fairhead C."/>
            <person name="Giersberg M."/>
            <person name="Gierski P."/>
            <person name="Hahnel U."/>
            <person name="Hartmann A."/>
            <person name="Jankowska D."/>
            <person name="Jubin C."/>
            <person name="Jung P."/>
            <person name="Lafontaine I."/>
            <person name="Leh-Louis V."/>
            <person name="Lemaire M."/>
            <person name="Marcet-Houben M."/>
            <person name="Mascher M."/>
            <person name="Morel G."/>
            <person name="Richard G.-F."/>
            <person name="Riechen J."/>
            <person name="Sacerdot C."/>
            <person name="Sarkar A."/>
            <person name="Savel G."/>
            <person name="Schacherer J."/>
            <person name="Sherman D."/>
            <person name="Straub M.-L."/>
            <person name="Stein N."/>
            <person name="Thierry A."/>
            <person name="Trautwein-Schult A."/>
            <person name="Westhof E."/>
            <person name="Worch S."/>
            <person name="Dujon B."/>
            <person name="Souciet J.-L."/>
            <person name="Wincker P."/>
            <person name="Scholz U."/>
            <person name="Neuveglise N."/>
        </authorList>
    </citation>
    <scope>NUCLEOTIDE SEQUENCE</scope>
    <source>
        <strain evidence="7">LS3</strain>
    </source>
</reference>
<accession>A0A060TDJ9</accession>
<dbReference type="GO" id="GO:0004867">
    <property type="term" value="F:serine-type endopeptidase inhibitor activity"/>
    <property type="evidence" value="ECO:0007669"/>
    <property type="project" value="UniProtKB-KW"/>
</dbReference>
<dbReference type="InterPro" id="IPR010259">
    <property type="entry name" value="S8pro/Inhibitor_I9"/>
</dbReference>
<comment type="function">
    <text evidence="4">Cytosolic inhibitor of vacuolar proteinase B (yscB), probably regulating protease B activity during limited proteolysis. PBI2 is a component of the LMA1 complex, which is involved in the facilitation of vesicle fusion such as homotypic vacuole and ER-derived COPII vesicle fusion with the Golgi.</text>
</comment>
<keyword evidence="1" id="KW-0646">Protease inhibitor</keyword>
<dbReference type="InterPro" id="IPR052471">
    <property type="entry name" value="PBI_I9"/>
</dbReference>
<dbReference type="PhylomeDB" id="A0A060TDJ9"/>
<dbReference type="Gene3D" id="3.30.70.80">
    <property type="entry name" value="Peptidase S8 propeptide/proteinase inhibitor I9"/>
    <property type="match status" value="1"/>
</dbReference>
<dbReference type="InterPro" id="IPR037045">
    <property type="entry name" value="S8pro/Inhibitor_I9_sf"/>
</dbReference>
<proteinExistence type="inferred from homology"/>
<dbReference type="SUPFAM" id="SSF54897">
    <property type="entry name" value="Protease propeptides/inhibitors"/>
    <property type="match status" value="1"/>
</dbReference>
<dbReference type="AlphaFoldDB" id="A0A060TDJ9"/>
<dbReference type="PANTHER" id="PTHR28288">
    <property type="entry name" value="PROTEASE B INHIBITOR 2"/>
    <property type="match status" value="1"/>
</dbReference>
<dbReference type="EMBL" id="HG937694">
    <property type="protein sequence ID" value="CDP39038.1"/>
    <property type="molecule type" value="Genomic_DNA"/>
</dbReference>
<sequence length="74" mass="8226">MAEDGRYIVRFKASATDDEYKKTIEGIKAAGGKVTHEYTLFKGFAAYLPQGHLTTLSTHPAVDEVENDQQVHTQ</sequence>
<keyword evidence="2" id="KW-0722">Serine protease inhibitor</keyword>
<dbReference type="Pfam" id="PF05922">
    <property type="entry name" value="Inhibitor_I9"/>
    <property type="match status" value="1"/>
</dbReference>
<organism evidence="7">
    <name type="scientific">Blastobotrys adeninivorans</name>
    <name type="common">Yeast</name>
    <name type="synonym">Arxula adeninivorans</name>
    <dbReference type="NCBI Taxonomy" id="409370"/>
    <lineage>
        <taxon>Eukaryota</taxon>
        <taxon>Fungi</taxon>
        <taxon>Dikarya</taxon>
        <taxon>Ascomycota</taxon>
        <taxon>Saccharomycotina</taxon>
        <taxon>Dipodascomycetes</taxon>
        <taxon>Dipodascales</taxon>
        <taxon>Trichomonascaceae</taxon>
        <taxon>Blastobotrys</taxon>
    </lineage>
</organism>
<evidence type="ECO:0000256" key="2">
    <source>
        <dbReference type="ARBA" id="ARBA00022900"/>
    </source>
</evidence>
<evidence type="ECO:0000256" key="5">
    <source>
        <dbReference type="ARBA" id="ARBA00062658"/>
    </source>
</evidence>
<gene>
    <name evidence="7" type="ORF">GNLVRS02_ARAD1D48334g</name>
</gene>
<reference evidence="7" key="1">
    <citation type="submission" date="2014-02" db="EMBL/GenBank/DDBJ databases">
        <authorList>
            <person name="Genoscope - CEA"/>
        </authorList>
    </citation>
    <scope>NUCLEOTIDE SEQUENCE</scope>
    <source>
        <strain evidence="7">LS3</strain>
    </source>
</reference>
<evidence type="ECO:0000313" key="7">
    <source>
        <dbReference type="EMBL" id="CDP39038.1"/>
    </source>
</evidence>
<evidence type="ECO:0000256" key="4">
    <source>
        <dbReference type="ARBA" id="ARBA00054668"/>
    </source>
</evidence>
<dbReference type="PANTHER" id="PTHR28288:SF2">
    <property type="entry name" value="PROTEASE B INHIBITOR 2"/>
    <property type="match status" value="1"/>
</dbReference>
<name>A0A060TDJ9_BLAAD</name>
<protein>
    <submittedName>
        <fullName evidence="7">ARAD1D48334p</fullName>
    </submittedName>
</protein>
<feature type="domain" description="Inhibitor I9" evidence="6">
    <location>
        <begin position="7"/>
        <end position="74"/>
    </location>
</feature>
<evidence type="ECO:0000259" key="6">
    <source>
        <dbReference type="Pfam" id="PF05922"/>
    </source>
</evidence>
<comment type="similarity">
    <text evidence="3">Belongs to the protease inhibitor I9 family.</text>
</comment>
<evidence type="ECO:0000256" key="1">
    <source>
        <dbReference type="ARBA" id="ARBA00022690"/>
    </source>
</evidence>
<dbReference type="GO" id="GO:0042144">
    <property type="term" value="P:vacuole fusion, non-autophagic"/>
    <property type="evidence" value="ECO:0007669"/>
    <property type="project" value="TreeGrafter"/>
</dbReference>
<dbReference type="FunFam" id="3.30.70.80:FF:000005">
    <property type="entry name" value="Proteinase inhibitor I2B"/>
    <property type="match status" value="1"/>
</dbReference>
<comment type="subunit">
    <text evidence="5">Part of the heterodimeric LMA1 complex together with the thioredoxin II/TRX2. LMA1 binds to the ATPase SEC18.</text>
</comment>